<dbReference type="GO" id="GO:0005886">
    <property type="term" value="C:plasma membrane"/>
    <property type="evidence" value="ECO:0007669"/>
    <property type="project" value="UniProtKB-SubCell"/>
</dbReference>
<dbReference type="PANTHER" id="PTHR39083:SF1">
    <property type="entry name" value="CYCLIC DI-GMP-BINDING PROTEIN"/>
    <property type="match status" value="1"/>
</dbReference>
<keyword evidence="9" id="KW-1185">Reference proteome</keyword>
<keyword evidence="4 6" id="KW-1133">Transmembrane helix</keyword>
<proteinExistence type="predicted"/>
<evidence type="ECO:0000256" key="4">
    <source>
        <dbReference type="ARBA" id="ARBA00022989"/>
    </source>
</evidence>
<evidence type="ECO:0000256" key="2">
    <source>
        <dbReference type="ARBA" id="ARBA00022475"/>
    </source>
</evidence>
<feature type="chain" id="PRO_5026075877" description="Cellulose synthase subunit" evidence="7">
    <location>
        <begin position="22"/>
        <end position="692"/>
    </location>
</feature>
<evidence type="ECO:0008006" key="10">
    <source>
        <dbReference type="Google" id="ProtNLM"/>
    </source>
</evidence>
<reference evidence="8 9" key="1">
    <citation type="submission" date="2019-12" db="EMBL/GenBank/DDBJ databases">
        <title>Mucilaginibacter sp. HME9299 genome sequencing and assembly.</title>
        <authorList>
            <person name="Kang H."/>
            <person name="Kim H."/>
            <person name="Joh K."/>
        </authorList>
    </citation>
    <scope>NUCLEOTIDE SEQUENCE [LARGE SCALE GENOMIC DNA]</scope>
    <source>
        <strain evidence="8 9">HME9299</strain>
    </source>
</reference>
<comment type="subcellular location">
    <subcellularLocation>
        <location evidence="1">Cell membrane</location>
        <topology evidence="1">Single-pass membrane protein</topology>
    </subcellularLocation>
</comment>
<keyword evidence="3 6" id="KW-0812">Transmembrane</keyword>
<evidence type="ECO:0000256" key="5">
    <source>
        <dbReference type="ARBA" id="ARBA00023136"/>
    </source>
</evidence>
<dbReference type="InterPro" id="IPR018513">
    <property type="entry name" value="Cell_synthase_bac"/>
</dbReference>
<keyword evidence="2" id="KW-1003">Cell membrane</keyword>
<dbReference type="AlphaFoldDB" id="A0A6I4I5A5"/>
<evidence type="ECO:0000256" key="7">
    <source>
        <dbReference type="SAM" id="SignalP"/>
    </source>
</evidence>
<comment type="caution">
    <text evidence="8">The sequence shown here is derived from an EMBL/GenBank/DDBJ whole genome shotgun (WGS) entry which is preliminary data.</text>
</comment>
<dbReference type="Proteomes" id="UP000434850">
    <property type="component" value="Unassembled WGS sequence"/>
</dbReference>
<evidence type="ECO:0000256" key="1">
    <source>
        <dbReference type="ARBA" id="ARBA00004162"/>
    </source>
</evidence>
<dbReference type="Pfam" id="PF03170">
    <property type="entry name" value="BcsB"/>
    <property type="match status" value="1"/>
</dbReference>
<dbReference type="GO" id="GO:0006011">
    <property type="term" value="P:UDP-alpha-D-glucose metabolic process"/>
    <property type="evidence" value="ECO:0007669"/>
    <property type="project" value="InterPro"/>
</dbReference>
<keyword evidence="5 6" id="KW-0472">Membrane</keyword>
<sequence length="692" mass="77817">MNKFLTLLLLLTTLFAKVTLAQTNISFKTYGHDDEVIYGMSGVSSFYFRMDPLVDMNRSKLVLYFEPSQALIKNLSYINILLADKPVFSGRMTQDSIQRLVIPLNSSYLTDNKQFLKVQVKTLLTITDNKCKDLDNPAMWIKVKGYSFLSLVKSSKNVYNDVNISNSFESKTAIVYPTNPSLNDLKAVAWAYNKIKRSLAVSDLHVYSYDKVPDTIRNYVMVGTMDQLPADKKSLITVTPQGGQGLMYLYKSNVTDSSAYRPRFVSSISAARQAFSSNEILFITGADDDGYNKAITALGNYNILNSSFGNYLVVNTASNDNIKNLNQQRTKLTFRDVGGVSNFMSGIGSLRSTYTFKNSDFSFTPKEVEIRFIGTYSGMNPADRGYFNIYLNGMLINSQKLNETGKLNTSVVVNRYQHRKYNSLTAEFRFYPSTGNCMNSFLNFFGEIDVDKSYLESRNPFVNNTLSFYQYPEAFNEGPSQIVISKNYAKYAAGAVGEVIYELNNNLNSNNFPDFKYSDEVQDGDLKKYNIVALLAKDDPLMDKFPDAPIKFNHAFRLYNNEDNKLVYALSDSVSNGLAQIFYGRGSNNAILVLTATGQNLDGAFLSASKAITEQLSTLNSNVCVADLNDNKYLFNVDKATDNIEYTDAKSGLARFWESYNLYVLLGILVLILLAFLYVRSKVQRSQDIIGE</sequence>
<dbReference type="RefSeq" id="WP_157539987.1">
    <property type="nucleotide sequence ID" value="NZ_WQLA01000001.1"/>
</dbReference>
<dbReference type="Gene3D" id="2.60.120.260">
    <property type="entry name" value="Galactose-binding domain-like"/>
    <property type="match status" value="2"/>
</dbReference>
<dbReference type="PANTHER" id="PTHR39083">
    <property type="entry name" value="CYCLIC DI-GMP-BINDING PROTEIN"/>
    <property type="match status" value="1"/>
</dbReference>
<dbReference type="OrthoDB" id="9766924at2"/>
<dbReference type="EMBL" id="WQLA01000001">
    <property type="protein sequence ID" value="MVN90222.1"/>
    <property type="molecule type" value="Genomic_DNA"/>
</dbReference>
<evidence type="ECO:0000256" key="3">
    <source>
        <dbReference type="ARBA" id="ARBA00022692"/>
    </source>
</evidence>
<accession>A0A6I4I5A5</accession>
<keyword evidence="7" id="KW-0732">Signal</keyword>
<evidence type="ECO:0000313" key="9">
    <source>
        <dbReference type="Proteomes" id="UP000434850"/>
    </source>
</evidence>
<organism evidence="8 9">
    <name type="scientific">Mucilaginibacter aquatilis</name>
    <dbReference type="NCBI Taxonomy" id="1517760"/>
    <lineage>
        <taxon>Bacteria</taxon>
        <taxon>Pseudomonadati</taxon>
        <taxon>Bacteroidota</taxon>
        <taxon>Sphingobacteriia</taxon>
        <taxon>Sphingobacteriales</taxon>
        <taxon>Sphingobacteriaceae</taxon>
        <taxon>Mucilaginibacter</taxon>
    </lineage>
</organism>
<feature type="transmembrane region" description="Helical" evidence="6">
    <location>
        <begin position="660"/>
        <end position="679"/>
    </location>
</feature>
<name>A0A6I4I5A5_9SPHI</name>
<evidence type="ECO:0000256" key="6">
    <source>
        <dbReference type="SAM" id="Phobius"/>
    </source>
</evidence>
<protein>
    <recommendedName>
        <fullName evidence="10">Cellulose synthase subunit</fullName>
    </recommendedName>
</protein>
<evidence type="ECO:0000313" key="8">
    <source>
        <dbReference type="EMBL" id="MVN90222.1"/>
    </source>
</evidence>
<gene>
    <name evidence="8" type="ORF">GO816_03705</name>
</gene>
<feature type="signal peptide" evidence="7">
    <location>
        <begin position="1"/>
        <end position="21"/>
    </location>
</feature>